<keyword evidence="3" id="KW-1185">Reference proteome</keyword>
<evidence type="ECO:0000313" key="2">
    <source>
        <dbReference type="EMBL" id="ANN86134.1"/>
    </source>
</evidence>
<feature type="region of interest" description="Disordered" evidence="1">
    <location>
        <begin position="335"/>
        <end position="376"/>
    </location>
</feature>
<name>A0A193GYM9_9CAUD</name>
<sequence length="376" mass="41044">MTDISMALTGTRVTPTFRVTANGTDITAKINERLLTLNLTDGVGYESDTLDIALADDEPFNPIQMPETGAELELFLGYDIITQRMGLFVVDEVELSGWPGQMNIRARAAVYDQSKGGKKDLQTQKSRSWTAGTKFGDMIKRIADEHSMEYAISKSIEGIALPHIDQADESDLNLMLRIAKKYDAVVKPSGGKITVTKRGEGKTASGEELPTITLLAADCTAYRLTSQKRENAGTVVAQYQLTKKGSRFEVKVGEGEPVKRIGKAYPTKEQALDAAKAELARRSRNQVTVAVSLPGDPSIAAECKLVLVGFREGIDGEWLITRADHRLDPNTGYACDVEATKPNSEEEPNVEVVEHKRSTSSSWNPDDDGPGHVITE</sequence>
<reference evidence="2 3" key="1">
    <citation type="submission" date="2016-05" db="EMBL/GenBank/DDBJ databases">
        <authorList>
            <person name="Lavstsen T."/>
            <person name="Jespersen J.S."/>
        </authorList>
    </citation>
    <scope>NUCLEOTIDE SEQUENCE [LARGE SCALE GENOMIC DNA]</scope>
</reference>
<dbReference type="RefSeq" id="YP_009284290.1">
    <property type="nucleotide sequence ID" value="NC_031048.1"/>
</dbReference>
<reference evidence="2 3" key="2">
    <citation type="submission" date="2016-07" db="EMBL/GenBank/DDBJ databases">
        <title>Whole genome sequeicing and characterization of Enterobacter phage Arya isolated from the termite gut.</title>
        <authorList>
            <person name="Tikhe C."/>
            <person name="Husseneder C."/>
        </authorList>
    </citation>
    <scope>NUCLEOTIDE SEQUENCE [LARGE SCALE GENOMIC DNA]</scope>
</reference>
<organism evidence="2 3">
    <name type="scientific">Enterobacter phage Arya</name>
    <dbReference type="NCBI Taxonomy" id="1864622"/>
    <lineage>
        <taxon>Viruses</taxon>
        <taxon>Duplodnaviria</taxon>
        <taxon>Heunggongvirae</taxon>
        <taxon>Uroviricota</taxon>
        <taxon>Caudoviricetes</taxon>
        <taxon>Iiscvirinae</taxon>
        <taxon>Aryavirus</taxon>
        <taxon>Aryavirus arya</taxon>
    </lineage>
</organism>
<dbReference type="KEGG" id="vg:29064933"/>
<dbReference type="Pfam" id="PF05954">
    <property type="entry name" value="Phage_GPD"/>
    <property type="match status" value="1"/>
</dbReference>
<accession>A0A193GYM9</accession>
<protein>
    <submittedName>
        <fullName evidence="2">Putative transcriptional regulator</fullName>
    </submittedName>
</protein>
<dbReference type="Proteomes" id="UP000201689">
    <property type="component" value="Segment"/>
</dbReference>
<dbReference type="OrthoDB" id="3609at10239"/>
<proteinExistence type="predicted"/>
<dbReference type="EMBL" id="KX231828">
    <property type="protein sequence ID" value="ANN86134.1"/>
    <property type="molecule type" value="Genomic_DNA"/>
</dbReference>
<gene>
    <name evidence="2" type="ORF">BI096_gp26</name>
</gene>
<evidence type="ECO:0000256" key="1">
    <source>
        <dbReference type="SAM" id="MobiDB-lite"/>
    </source>
</evidence>
<evidence type="ECO:0000313" key="3">
    <source>
        <dbReference type="Proteomes" id="UP000201689"/>
    </source>
</evidence>
<dbReference type="SUPFAM" id="SSF69279">
    <property type="entry name" value="Phage tail proteins"/>
    <property type="match status" value="1"/>
</dbReference>
<dbReference type="GeneID" id="29064933"/>